<sequence length="296" mass="32283">MTRHTHQTAPTQFVEANGVRFAYRRFGNPNGVPDGEPDGVPLVMNIHFTGTMDHWDPAVTDGLAQNREVILFNNAGISSSSGTVPESIEEMAANAAAFVEALGLKQIDVLGFSMGGLIAQQLAITKPQLVRKVILVGTGPRSGEGMASLTPEAQDIFGASYAHPDDLWLRVHFAPSEASQAAGRGFVERFRLRAENRDPEANDKVAPAQLAALAKWGAPRENPYDYLDALRQPTLVINGDDDVIIYSINSWILQQHIPNAQLIIYPDANHGSLYQYPERFVAHVDQFLSEAAARTA</sequence>
<dbReference type="InterPro" id="IPR029058">
    <property type="entry name" value="AB_hydrolase_fold"/>
</dbReference>
<proteinExistence type="predicted"/>
<dbReference type="Proteomes" id="UP000019146">
    <property type="component" value="Plasmid unnamed"/>
</dbReference>
<name>A0A0P0RPK4_9BURK</name>
<dbReference type="GeneID" id="69974421"/>
<feature type="domain" description="AB hydrolase-1" evidence="1">
    <location>
        <begin position="48"/>
        <end position="274"/>
    </location>
</feature>
<gene>
    <name evidence="2" type="ORF">K788_0002155</name>
</gene>
<dbReference type="AlphaFoldDB" id="A0A0P0RPK4"/>
<dbReference type="InterPro" id="IPR000073">
    <property type="entry name" value="AB_hydrolase_1"/>
</dbReference>
<geneLocation type="plasmid" evidence="3"/>
<evidence type="ECO:0000313" key="2">
    <source>
        <dbReference type="EMBL" id="ALL71016.1"/>
    </source>
</evidence>
<keyword evidence="2" id="KW-0614">Plasmid</keyword>
<organism evidence="2 3">
    <name type="scientific">Paraburkholderia caribensis MBA4</name>
    <dbReference type="NCBI Taxonomy" id="1323664"/>
    <lineage>
        <taxon>Bacteria</taxon>
        <taxon>Pseudomonadati</taxon>
        <taxon>Pseudomonadota</taxon>
        <taxon>Betaproteobacteria</taxon>
        <taxon>Burkholderiales</taxon>
        <taxon>Burkholderiaceae</taxon>
        <taxon>Paraburkholderia</taxon>
    </lineage>
</organism>
<evidence type="ECO:0000259" key="1">
    <source>
        <dbReference type="Pfam" id="PF00561"/>
    </source>
</evidence>
<dbReference type="Gene3D" id="3.40.50.1820">
    <property type="entry name" value="alpha/beta hydrolase"/>
    <property type="match status" value="1"/>
</dbReference>
<protein>
    <submittedName>
        <fullName evidence="2">Hydrolase, alpha/beta fold family</fullName>
    </submittedName>
</protein>
<dbReference type="GO" id="GO:0016787">
    <property type="term" value="F:hydrolase activity"/>
    <property type="evidence" value="ECO:0007669"/>
    <property type="project" value="UniProtKB-KW"/>
</dbReference>
<accession>A0A0P0RPK4</accession>
<dbReference type="KEGG" id="bcai:K788_0002155"/>
<dbReference type="PANTHER" id="PTHR43433">
    <property type="entry name" value="HYDROLASE, ALPHA/BETA FOLD FAMILY PROTEIN"/>
    <property type="match status" value="1"/>
</dbReference>
<keyword evidence="2" id="KW-0378">Hydrolase</keyword>
<dbReference type="SUPFAM" id="SSF53474">
    <property type="entry name" value="alpha/beta-Hydrolases"/>
    <property type="match status" value="1"/>
</dbReference>
<dbReference type="EMBL" id="CP012748">
    <property type="protein sequence ID" value="ALL71016.1"/>
    <property type="molecule type" value="Genomic_DNA"/>
</dbReference>
<dbReference type="RefSeq" id="WP_035993138.1">
    <property type="nucleotide sequence ID" value="NZ_CP012748.1"/>
</dbReference>
<dbReference type="Pfam" id="PF00561">
    <property type="entry name" value="Abhydrolase_1"/>
    <property type="match status" value="1"/>
</dbReference>
<reference evidence="2 3" key="1">
    <citation type="journal article" date="2014" name="Genome Announc.">
        <title>Draft Genome Sequence of the Haloacid-Degrading Burkholderia caribensis Strain MBA4.</title>
        <authorList>
            <person name="Pan Y."/>
            <person name="Kong K.F."/>
            <person name="Tsang J.S."/>
        </authorList>
    </citation>
    <scope>NUCLEOTIDE SEQUENCE [LARGE SCALE GENOMIC DNA]</scope>
    <source>
        <strain evidence="2 3">MBA4</strain>
        <plasmid evidence="3">Plasmid</plasmid>
    </source>
</reference>
<evidence type="ECO:0000313" key="3">
    <source>
        <dbReference type="Proteomes" id="UP000019146"/>
    </source>
</evidence>
<dbReference type="PRINTS" id="PR00111">
    <property type="entry name" value="ABHYDROLASE"/>
</dbReference>
<dbReference type="PANTHER" id="PTHR43433:SF5">
    <property type="entry name" value="AB HYDROLASE-1 DOMAIN-CONTAINING PROTEIN"/>
    <property type="match status" value="1"/>
</dbReference>
<dbReference type="InterPro" id="IPR050471">
    <property type="entry name" value="AB_hydrolase"/>
</dbReference>